<accession>A0A4C1SYX4</accession>
<dbReference type="AlphaFoldDB" id="A0A4C1SYX4"/>
<evidence type="ECO:0000313" key="1">
    <source>
        <dbReference type="EMBL" id="GBP07166.1"/>
    </source>
</evidence>
<name>A0A4C1SYX4_EUMVA</name>
<proteinExistence type="predicted"/>
<keyword evidence="2" id="KW-1185">Reference proteome</keyword>
<dbReference type="EMBL" id="BGZK01000025">
    <property type="protein sequence ID" value="GBP07166.1"/>
    <property type="molecule type" value="Genomic_DNA"/>
</dbReference>
<evidence type="ECO:0000313" key="2">
    <source>
        <dbReference type="Proteomes" id="UP000299102"/>
    </source>
</evidence>
<organism evidence="1 2">
    <name type="scientific">Eumeta variegata</name>
    <name type="common">Bagworm moth</name>
    <name type="synonym">Eumeta japonica</name>
    <dbReference type="NCBI Taxonomy" id="151549"/>
    <lineage>
        <taxon>Eukaryota</taxon>
        <taxon>Metazoa</taxon>
        <taxon>Ecdysozoa</taxon>
        <taxon>Arthropoda</taxon>
        <taxon>Hexapoda</taxon>
        <taxon>Insecta</taxon>
        <taxon>Pterygota</taxon>
        <taxon>Neoptera</taxon>
        <taxon>Endopterygota</taxon>
        <taxon>Lepidoptera</taxon>
        <taxon>Glossata</taxon>
        <taxon>Ditrysia</taxon>
        <taxon>Tineoidea</taxon>
        <taxon>Psychidae</taxon>
        <taxon>Oiketicinae</taxon>
        <taxon>Eumeta</taxon>
    </lineage>
</organism>
<dbReference type="Proteomes" id="UP000299102">
    <property type="component" value="Unassembled WGS sequence"/>
</dbReference>
<comment type="caution">
    <text evidence="1">The sequence shown here is derived from an EMBL/GenBank/DDBJ whole genome shotgun (WGS) entry which is preliminary data.</text>
</comment>
<protein>
    <submittedName>
        <fullName evidence="1">Uncharacterized protein</fullName>
    </submittedName>
</protein>
<sequence length="216" mass="24088">MGSLQYQPVRGQRCINHIILFRVERGGRSGQLQVYVAFGVSVRGKREKNTILFKIDHHLSRRDVSLLYFDDCKTDVMLWLFGCSCQNIEIPLIPLAEIGRVQRTAWADLILESRRRLETLDIEYSVKAGVGVEVPQPRIDNGTASVVRPVPYNGGVSPELGTGSAKGMSRASAARVDVTTQCGCLSRTQSVRSREPHASRFYRELDEPRAVATRTG</sequence>
<gene>
    <name evidence="1" type="ORF">EVAR_92072_1</name>
</gene>
<reference evidence="1 2" key="1">
    <citation type="journal article" date="2019" name="Commun. Biol.">
        <title>The bagworm genome reveals a unique fibroin gene that provides high tensile strength.</title>
        <authorList>
            <person name="Kono N."/>
            <person name="Nakamura H."/>
            <person name="Ohtoshi R."/>
            <person name="Tomita M."/>
            <person name="Numata K."/>
            <person name="Arakawa K."/>
        </authorList>
    </citation>
    <scope>NUCLEOTIDE SEQUENCE [LARGE SCALE GENOMIC DNA]</scope>
</reference>